<dbReference type="Proteomes" id="UP000887013">
    <property type="component" value="Unassembled WGS sequence"/>
</dbReference>
<keyword evidence="2" id="KW-1185">Reference proteome</keyword>
<protein>
    <submittedName>
        <fullName evidence="1">Uncharacterized protein</fullName>
    </submittedName>
</protein>
<dbReference type="OrthoDB" id="27917at2759"/>
<comment type="caution">
    <text evidence="1">The sequence shown here is derived from an EMBL/GenBank/DDBJ whole genome shotgun (WGS) entry which is preliminary data.</text>
</comment>
<name>A0A8X6PB99_NEPPI</name>
<dbReference type="EMBL" id="BMAW01017819">
    <property type="protein sequence ID" value="GFT55716.1"/>
    <property type="molecule type" value="Genomic_DNA"/>
</dbReference>
<sequence>MVLDVLKFAVNVSDEEEYSYIAFKEEIPKELCLIYQKLVPSEQIEQEVDKLKAKCYEKLHTTHRNLMNSLCMCFDLIFDLVNIFESEISSIIQNYLQDIQDLFQEIMKVDEIYIIQLKEFYFRIFNTGSNYNLKDYANEKIELDPIFIQVSD</sequence>
<evidence type="ECO:0000313" key="1">
    <source>
        <dbReference type="EMBL" id="GFT55716.1"/>
    </source>
</evidence>
<organism evidence="1 2">
    <name type="scientific">Nephila pilipes</name>
    <name type="common">Giant wood spider</name>
    <name type="synonym">Nephila maculata</name>
    <dbReference type="NCBI Taxonomy" id="299642"/>
    <lineage>
        <taxon>Eukaryota</taxon>
        <taxon>Metazoa</taxon>
        <taxon>Ecdysozoa</taxon>
        <taxon>Arthropoda</taxon>
        <taxon>Chelicerata</taxon>
        <taxon>Arachnida</taxon>
        <taxon>Araneae</taxon>
        <taxon>Araneomorphae</taxon>
        <taxon>Entelegynae</taxon>
        <taxon>Araneoidea</taxon>
        <taxon>Nephilidae</taxon>
        <taxon>Nephila</taxon>
    </lineage>
</organism>
<accession>A0A8X6PB99</accession>
<reference evidence="1" key="1">
    <citation type="submission" date="2020-08" db="EMBL/GenBank/DDBJ databases">
        <title>Multicomponent nature underlies the extraordinary mechanical properties of spider dragline silk.</title>
        <authorList>
            <person name="Kono N."/>
            <person name="Nakamura H."/>
            <person name="Mori M."/>
            <person name="Yoshida Y."/>
            <person name="Ohtoshi R."/>
            <person name="Malay A.D."/>
            <person name="Moran D.A.P."/>
            <person name="Tomita M."/>
            <person name="Numata K."/>
            <person name="Arakawa K."/>
        </authorList>
    </citation>
    <scope>NUCLEOTIDE SEQUENCE</scope>
</reference>
<gene>
    <name evidence="1" type="primary">AVEN_245850_1</name>
    <name evidence="1" type="ORF">NPIL_184731</name>
</gene>
<proteinExistence type="predicted"/>
<dbReference type="AlphaFoldDB" id="A0A8X6PB99"/>
<evidence type="ECO:0000313" key="2">
    <source>
        <dbReference type="Proteomes" id="UP000887013"/>
    </source>
</evidence>